<dbReference type="Proteomes" id="UP000318380">
    <property type="component" value="Unassembled WGS sequence"/>
</dbReference>
<evidence type="ECO:0000313" key="4">
    <source>
        <dbReference type="EMBL" id="TWD80627.1"/>
    </source>
</evidence>
<accession>A0A561BP36</accession>
<feature type="compositionally biased region" description="Polar residues" evidence="1">
    <location>
        <begin position="594"/>
        <end position="618"/>
    </location>
</feature>
<organism evidence="4 5">
    <name type="scientific">Kribbella amoyensis</name>
    <dbReference type="NCBI Taxonomy" id="996641"/>
    <lineage>
        <taxon>Bacteria</taxon>
        <taxon>Bacillati</taxon>
        <taxon>Actinomycetota</taxon>
        <taxon>Actinomycetes</taxon>
        <taxon>Propionibacteriales</taxon>
        <taxon>Kribbellaceae</taxon>
        <taxon>Kribbella</taxon>
    </lineage>
</organism>
<feature type="region of interest" description="Disordered" evidence="1">
    <location>
        <begin position="334"/>
        <end position="367"/>
    </location>
</feature>
<evidence type="ECO:0000256" key="1">
    <source>
        <dbReference type="SAM" id="MobiDB-lite"/>
    </source>
</evidence>
<feature type="compositionally biased region" description="Polar residues" evidence="1">
    <location>
        <begin position="484"/>
        <end position="501"/>
    </location>
</feature>
<dbReference type="InterPro" id="IPR025565">
    <property type="entry name" value="DUF4328"/>
</dbReference>
<feature type="compositionally biased region" description="Low complexity" evidence="1">
    <location>
        <begin position="433"/>
        <end position="459"/>
    </location>
</feature>
<reference evidence="4 5" key="1">
    <citation type="submission" date="2019-06" db="EMBL/GenBank/DDBJ databases">
        <title>Sequencing the genomes of 1000 actinobacteria strains.</title>
        <authorList>
            <person name="Klenk H.-P."/>
        </authorList>
    </citation>
    <scope>NUCLEOTIDE SEQUENCE [LARGE SCALE GENOMIC DNA]</scope>
    <source>
        <strain evidence="4 5">DSM 24683</strain>
    </source>
</reference>
<feature type="transmembrane region" description="Helical" evidence="2">
    <location>
        <begin position="206"/>
        <end position="229"/>
    </location>
</feature>
<proteinExistence type="predicted"/>
<feature type="transmembrane region" description="Helical" evidence="2">
    <location>
        <begin position="88"/>
        <end position="107"/>
    </location>
</feature>
<feature type="compositionally biased region" description="Low complexity" evidence="1">
    <location>
        <begin position="622"/>
        <end position="650"/>
    </location>
</feature>
<feature type="transmembrane region" description="Helical" evidence="2">
    <location>
        <begin position="175"/>
        <end position="194"/>
    </location>
</feature>
<keyword evidence="2" id="KW-0812">Transmembrane</keyword>
<dbReference type="RefSeq" id="WP_145804754.1">
    <property type="nucleotide sequence ID" value="NZ_VIVK01000001.1"/>
</dbReference>
<evidence type="ECO:0000313" key="5">
    <source>
        <dbReference type="Proteomes" id="UP000318380"/>
    </source>
</evidence>
<dbReference type="EMBL" id="VIVK01000001">
    <property type="protein sequence ID" value="TWD80627.1"/>
    <property type="molecule type" value="Genomic_DNA"/>
</dbReference>
<keyword evidence="2" id="KW-1133">Transmembrane helix</keyword>
<keyword evidence="5" id="KW-1185">Reference proteome</keyword>
<feature type="domain" description="DUF4328" evidence="3">
    <location>
        <begin position="71"/>
        <end position="233"/>
    </location>
</feature>
<dbReference type="Pfam" id="PF14219">
    <property type="entry name" value="DUF4328"/>
    <property type="match status" value="1"/>
</dbReference>
<feature type="compositionally biased region" description="Low complexity" evidence="1">
    <location>
        <begin position="564"/>
        <end position="593"/>
    </location>
</feature>
<feature type="compositionally biased region" description="Pro residues" evidence="1">
    <location>
        <begin position="513"/>
        <end position="528"/>
    </location>
</feature>
<gene>
    <name evidence="4" type="ORF">FB561_1712</name>
</gene>
<evidence type="ECO:0000259" key="3">
    <source>
        <dbReference type="Pfam" id="PF14219"/>
    </source>
</evidence>
<sequence length="670" mass="73697">MSHPQAAVLTAVQDNEDEWQPHAAEEFQEVGTVGKIAIGLLGASTVTHLLATWSDWNTYGVVNQYLGGGLNVDDADLNRADTISRLTSIPNVVVSVAAAVVFVIWLWRARVNSEVFCQADHRRGHGWVLASWFCPGPNLVFPKQIVDDVWLASDPKTPVYADDLRRLRTPLLTKVWWCTWVGALAFDVVIRRFLMWMDPTVGTLRGIALAGTASLLLTVISAVGATLIIRKINDMQTSREWIPWWDQREPKLTAVPTYADDDTSEQPAVSEPIAAPQLRLERSPEFVAPTPAPAPAEEEAPQWSPFASVVETWQDNGGQDTQQFNAVETWQEERGPVEEATPSYQQTAAGLDAPSWSTPSSPYQPAENDVLSAPLPSWQAETVTPPSLSVVQPDPYAYQPAPTTPEFVQPAYDQPAAYDQPKPAAPEFVEPAQPSWSESYSEQPYSYQSSSDYLTSSAPIPAPEPEPAPVARAGRRAARVAVDSPSTIQPAVTSSHYQEPAQSEPDDYLTPSKPLPPVPAYEPEPTYTPEPTYSAYDAPAESPSAEPTSYGTDYGTSYQSGQTYSEYGSSPSYDSYSSTYDQSSASYGSTSYSDNGYGSETYSDYSPNYTPESYSADYSTDYGYPQEPAAPQYQQQTPYSYEPAQPPAQHQQEEPESATVPRTHPRRRWV</sequence>
<dbReference type="AlphaFoldDB" id="A0A561BP36"/>
<feature type="compositionally biased region" description="Polar residues" evidence="1">
    <location>
        <begin position="545"/>
        <end position="563"/>
    </location>
</feature>
<name>A0A561BP36_9ACTN</name>
<protein>
    <submittedName>
        <fullName evidence="4">Uncharacterized protein DUF4328</fullName>
    </submittedName>
</protein>
<feature type="region of interest" description="Disordered" evidence="1">
    <location>
        <begin position="386"/>
        <end position="670"/>
    </location>
</feature>
<dbReference type="OrthoDB" id="4174975at2"/>
<evidence type="ECO:0000256" key="2">
    <source>
        <dbReference type="SAM" id="Phobius"/>
    </source>
</evidence>
<comment type="caution">
    <text evidence="4">The sequence shown here is derived from an EMBL/GenBank/DDBJ whole genome shotgun (WGS) entry which is preliminary data.</text>
</comment>
<keyword evidence="2" id="KW-0472">Membrane</keyword>